<dbReference type="InterPro" id="IPR023213">
    <property type="entry name" value="CAT-like_dom_sf"/>
</dbReference>
<sequence length="454" mass="50547">MVNLIASHIVKPAKPIPTKVMFLSECDQRVPVTHVTIVHFYKPEGPELLKDATGVLKESLSEALVAFHPLAGRLYQKDGGRVELQCNSMGALLVEAQSELKIQDFGDFCPTPQIRALIPPIDNNNTPLHEIPLLLAQITKFACGGVSIGLAVSHVIADGHSGCHFVSEWAKIARGEKSDDQPFLDRTIFQKYEDDHPSSTAPKLQYSDFFPLPVLIGQSSSLEERKKTTICAMLKLSKDQIEQIRNKANYQDLMIHKTSNQSPFSRFVAVSAHIWKCLSKARMHNPAQETVLYVNMDFRNRLKLPLPGRYFGNAVLPVPTRAIVGDLQSRPLSYASSKIKEAIENVKDEYVRSYLVCMKNIPEVSSSRHFQAVGCPQGLFLGNPNLIFTTWVGLGLYKADFGWGNQIFLTPGSVAYDGKLFIIPSPNGDGSLFIPLCLQAEHINAFKKHFYDDI</sequence>
<gene>
    <name evidence="3" type="primary">LOC113704211</name>
    <name evidence="4" type="synonym">LOC113741302</name>
</gene>
<name>A0A6P6TTK6_COFAR</name>
<evidence type="ECO:0000256" key="1">
    <source>
        <dbReference type="ARBA" id="ARBA00009861"/>
    </source>
</evidence>
<dbReference type="InterPro" id="IPR050317">
    <property type="entry name" value="Plant_Fungal_Acyltransferase"/>
</dbReference>
<dbReference type="RefSeq" id="XP_027081753.2">
    <property type="nucleotide sequence ID" value="XM_027225952.2"/>
</dbReference>
<comment type="similarity">
    <text evidence="1">Belongs to the plant acyltransferase family.</text>
</comment>
<dbReference type="GO" id="GO:0016747">
    <property type="term" value="F:acyltransferase activity, transferring groups other than amino-acyl groups"/>
    <property type="evidence" value="ECO:0007669"/>
    <property type="project" value="TreeGrafter"/>
</dbReference>
<dbReference type="AlphaFoldDB" id="A0A6P6TTK6"/>
<reference evidence="2" key="1">
    <citation type="journal article" date="2025" name="Foods">
        <title>Unveiling the Microbial Signatures of Arabica Coffee Cherries: Insights into Ripeness Specific Diversity, Functional Traits, and Implications for Quality and Safety.</title>
        <authorList>
            <consortium name="RefSeq"/>
            <person name="Tenea G.N."/>
            <person name="Cifuentes V."/>
            <person name="Reyes P."/>
            <person name="Cevallos-Vallejos M."/>
        </authorList>
    </citation>
    <scope>NUCLEOTIDE SEQUENCE [LARGE SCALE GENOMIC DNA]</scope>
</reference>
<accession>A0A6P6TTK6</accession>
<evidence type="ECO:0000313" key="4">
    <source>
        <dbReference type="RefSeq" id="XP_027124605.2"/>
    </source>
</evidence>
<dbReference type="Pfam" id="PF02458">
    <property type="entry name" value="Transferase"/>
    <property type="match status" value="1"/>
</dbReference>
<evidence type="ECO:0000313" key="3">
    <source>
        <dbReference type="RefSeq" id="XP_027081753.2"/>
    </source>
</evidence>
<evidence type="ECO:0000313" key="2">
    <source>
        <dbReference type="Proteomes" id="UP001652660"/>
    </source>
</evidence>
<dbReference type="PANTHER" id="PTHR31642">
    <property type="entry name" value="TRICHOTHECENE 3-O-ACETYLTRANSFERASE"/>
    <property type="match status" value="1"/>
</dbReference>
<protein>
    <submittedName>
        <fullName evidence="3 4">Hydroxycinnamoyl-CoA:piscidic acid hydroxycinnamoyltransferase-like</fullName>
    </submittedName>
</protein>
<dbReference type="Proteomes" id="UP001652660">
    <property type="component" value="Chromosome 1e"/>
</dbReference>
<dbReference type="Proteomes" id="UP001652660">
    <property type="component" value="Chromosome 1c"/>
</dbReference>
<reference evidence="3 4" key="2">
    <citation type="submission" date="2025-05" db="UniProtKB">
        <authorList>
            <consortium name="RefSeq"/>
        </authorList>
    </citation>
    <scope>IDENTIFICATION</scope>
    <source>
        <tissue evidence="3 4">Leaves</tissue>
    </source>
</reference>
<accession>A0A6P6XA21</accession>
<keyword evidence="2" id="KW-1185">Reference proteome</keyword>
<proteinExistence type="inferred from homology"/>
<dbReference type="PANTHER" id="PTHR31642:SF324">
    <property type="entry name" value="SPERMIDINE HYDROXYCINNAMOYL TRANSFERASE"/>
    <property type="match status" value="1"/>
</dbReference>
<organism evidence="2 3">
    <name type="scientific">Coffea arabica</name>
    <name type="common">Arabian coffee</name>
    <dbReference type="NCBI Taxonomy" id="13443"/>
    <lineage>
        <taxon>Eukaryota</taxon>
        <taxon>Viridiplantae</taxon>
        <taxon>Streptophyta</taxon>
        <taxon>Embryophyta</taxon>
        <taxon>Tracheophyta</taxon>
        <taxon>Spermatophyta</taxon>
        <taxon>Magnoliopsida</taxon>
        <taxon>eudicotyledons</taxon>
        <taxon>Gunneridae</taxon>
        <taxon>Pentapetalae</taxon>
        <taxon>asterids</taxon>
        <taxon>lamiids</taxon>
        <taxon>Gentianales</taxon>
        <taxon>Rubiaceae</taxon>
        <taxon>Ixoroideae</taxon>
        <taxon>Gardenieae complex</taxon>
        <taxon>Bertiereae - Coffeeae clade</taxon>
        <taxon>Coffeeae</taxon>
        <taxon>Coffea</taxon>
    </lineage>
</organism>
<dbReference type="OrthoDB" id="671439at2759"/>
<dbReference type="Gene3D" id="3.30.559.10">
    <property type="entry name" value="Chloramphenicol acetyltransferase-like domain"/>
    <property type="match status" value="2"/>
</dbReference>
<dbReference type="RefSeq" id="XP_027124605.2">
    <property type="nucleotide sequence ID" value="XM_027268804.2"/>
</dbReference>
<dbReference type="GeneID" id="113704211"/>